<dbReference type="AlphaFoldDB" id="A0A323VCJ5"/>
<dbReference type="RefSeq" id="WP_110551892.1">
    <property type="nucleotide sequence ID" value="NZ_QKNV01000067.1"/>
</dbReference>
<evidence type="ECO:0000313" key="1">
    <source>
        <dbReference type="EMBL" id="MBB3676000.1"/>
    </source>
</evidence>
<dbReference type="EMBL" id="JACIBU010000001">
    <property type="protein sequence ID" value="MBB3676000.1"/>
    <property type="molecule type" value="Genomic_DNA"/>
</dbReference>
<dbReference type="EMBL" id="QKNV01000067">
    <property type="protein sequence ID" value="PZA21773.1"/>
    <property type="molecule type" value="Genomic_DNA"/>
</dbReference>
<keyword evidence="3" id="KW-1185">Reference proteome</keyword>
<organism evidence="2 3">
    <name type="scientific">Modestobacter versicolor</name>
    <dbReference type="NCBI Taxonomy" id="429133"/>
    <lineage>
        <taxon>Bacteria</taxon>
        <taxon>Bacillati</taxon>
        <taxon>Actinomycetota</taxon>
        <taxon>Actinomycetes</taxon>
        <taxon>Geodermatophilales</taxon>
        <taxon>Geodermatophilaceae</taxon>
        <taxon>Modestobacter</taxon>
    </lineage>
</organism>
<evidence type="ECO:0008006" key="5">
    <source>
        <dbReference type="Google" id="ProtNLM"/>
    </source>
</evidence>
<accession>A0A323VCJ5</accession>
<gene>
    <name evidence="2" type="ORF">DMO24_08590</name>
    <name evidence="1" type="ORF">FHX36_001735</name>
</gene>
<sequence>MHLVPTARVTRDVPDRLGALSALPAIDYADRFTLTTGAVATPEEWARAMFGDTPSPAEVLIWRGVLGFRLIRGRSPATVGGWRIGGRGPGWIRLETASWFLSANMLVQTGGGEVSWTTCLRFDRPLGRVVWIPASAVHRRLVPGVLRAAAARLTAGGRDAS</sequence>
<reference evidence="2 3" key="1">
    <citation type="submission" date="2018-06" db="EMBL/GenBank/DDBJ databases">
        <title>Draft genome sequence of Modestobacter versicolor CP153-2.</title>
        <authorList>
            <person name="Gundlapally S.R."/>
        </authorList>
    </citation>
    <scope>NUCLEOTIDE SEQUENCE [LARGE SCALE GENOMIC DNA]</scope>
    <source>
        <strain evidence="2 3">CP153-2</strain>
    </source>
</reference>
<dbReference type="Proteomes" id="UP000580718">
    <property type="component" value="Unassembled WGS sequence"/>
</dbReference>
<dbReference type="Proteomes" id="UP000247602">
    <property type="component" value="Unassembled WGS sequence"/>
</dbReference>
<evidence type="ECO:0000313" key="2">
    <source>
        <dbReference type="EMBL" id="PZA21773.1"/>
    </source>
</evidence>
<name>A0A323VCJ5_9ACTN</name>
<proteinExistence type="predicted"/>
<protein>
    <recommendedName>
        <fullName evidence="5">DUF2867 domain-containing protein</fullName>
    </recommendedName>
</protein>
<evidence type="ECO:0000313" key="4">
    <source>
        <dbReference type="Proteomes" id="UP000580718"/>
    </source>
</evidence>
<comment type="caution">
    <text evidence="2">The sequence shown here is derived from an EMBL/GenBank/DDBJ whole genome shotgun (WGS) entry which is preliminary data.</text>
</comment>
<dbReference type="OrthoDB" id="4551029at2"/>
<evidence type="ECO:0000313" key="3">
    <source>
        <dbReference type="Proteomes" id="UP000247602"/>
    </source>
</evidence>
<reference evidence="1 4" key="2">
    <citation type="submission" date="2020-08" db="EMBL/GenBank/DDBJ databases">
        <title>Sequencing the genomes of 1000 actinobacteria strains.</title>
        <authorList>
            <person name="Klenk H.-P."/>
        </authorList>
    </citation>
    <scope>NUCLEOTIDE SEQUENCE [LARGE SCALE GENOMIC DNA]</scope>
    <source>
        <strain evidence="1 4">DSM 16678</strain>
    </source>
</reference>